<dbReference type="Proteomes" id="UP000016930">
    <property type="component" value="Unassembled WGS sequence"/>
</dbReference>
<evidence type="ECO:0000313" key="2">
    <source>
        <dbReference type="EMBL" id="EMD38642.1"/>
    </source>
</evidence>
<accession>M2RJJ4</accession>
<dbReference type="HOGENOM" id="CLU_986956_0_0_1"/>
<reference evidence="2 3" key="1">
    <citation type="journal article" date="2012" name="Proc. Natl. Acad. Sci. U.S.A.">
        <title>Comparative genomics of Ceriporiopsis subvermispora and Phanerochaete chrysosporium provide insight into selective ligninolysis.</title>
        <authorList>
            <person name="Fernandez-Fueyo E."/>
            <person name="Ruiz-Duenas F.J."/>
            <person name="Ferreira P."/>
            <person name="Floudas D."/>
            <person name="Hibbett D.S."/>
            <person name="Canessa P."/>
            <person name="Larrondo L.F."/>
            <person name="James T.Y."/>
            <person name="Seelenfreund D."/>
            <person name="Lobos S."/>
            <person name="Polanco R."/>
            <person name="Tello M."/>
            <person name="Honda Y."/>
            <person name="Watanabe T."/>
            <person name="Watanabe T."/>
            <person name="Ryu J.S."/>
            <person name="Kubicek C.P."/>
            <person name="Schmoll M."/>
            <person name="Gaskell J."/>
            <person name="Hammel K.E."/>
            <person name="St John F.J."/>
            <person name="Vanden Wymelenberg A."/>
            <person name="Sabat G."/>
            <person name="Splinter BonDurant S."/>
            <person name="Syed K."/>
            <person name="Yadav J.S."/>
            <person name="Doddapaneni H."/>
            <person name="Subramanian V."/>
            <person name="Lavin J.L."/>
            <person name="Oguiza J.A."/>
            <person name="Perez G."/>
            <person name="Pisabarro A.G."/>
            <person name="Ramirez L."/>
            <person name="Santoyo F."/>
            <person name="Master E."/>
            <person name="Coutinho P.M."/>
            <person name="Henrissat B."/>
            <person name="Lombard V."/>
            <person name="Magnuson J.K."/>
            <person name="Kuees U."/>
            <person name="Hori C."/>
            <person name="Igarashi K."/>
            <person name="Samejima M."/>
            <person name="Held B.W."/>
            <person name="Barry K.W."/>
            <person name="LaButti K.M."/>
            <person name="Lapidus A."/>
            <person name="Lindquist E.A."/>
            <person name="Lucas S.M."/>
            <person name="Riley R."/>
            <person name="Salamov A.A."/>
            <person name="Hoffmeister D."/>
            <person name="Schwenk D."/>
            <person name="Hadar Y."/>
            <person name="Yarden O."/>
            <person name="de Vries R.P."/>
            <person name="Wiebenga A."/>
            <person name="Stenlid J."/>
            <person name="Eastwood D."/>
            <person name="Grigoriev I.V."/>
            <person name="Berka R.M."/>
            <person name="Blanchette R.A."/>
            <person name="Kersten P."/>
            <person name="Martinez A.T."/>
            <person name="Vicuna R."/>
            <person name="Cullen D."/>
        </authorList>
    </citation>
    <scope>NUCLEOTIDE SEQUENCE [LARGE SCALE GENOMIC DNA]</scope>
    <source>
        <strain evidence="2 3">B</strain>
    </source>
</reference>
<feature type="region of interest" description="Disordered" evidence="1">
    <location>
        <begin position="248"/>
        <end position="282"/>
    </location>
</feature>
<feature type="compositionally biased region" description="Polar residues" evidence="1">
    <location>
        <begin position="257"/>
        <end position="273"/>
    </location>
</feature>
<proteinExistence type="predicted"/>
<keyword evidence="3" id="KW-1185">Reference proteome</keyword>
<name>M2RJJ4_CERS8</name>
<protein>
    <submittedName>
        <fullName evidence="2">Uncharacterized protein</fullName>
    </submittedName>
</protein>
<dbReference type="AlphaFoldDB" id="M2RJJ4"/>
<dbReference type="EMBL" id="KB445795">
    <property type="protein sequence ID" value="EMD38642.1"/>
    <property type="molecule type" value="Genomic_DNA"/>
</dbReference>
<evidence type="ECO:0000256" key="1">
    <source>
        <dbReference type="SAM" id="MobiDB-lite"/>
    </source>
</evidence>
<sequence length="282" mass="32816">MDVNHIYDLKMLQSSCSCLRMHNRRNAYACGIPTTHWPSFTSFHIHLLALYFLLRSTPYHTIKWTTKVTQNELLRFRTIALSKSLEVLPKENFTKYKGLSDYFRGKYEIRNVAALAICENKSLPRSRNLRSLLRKLLKVKLETLYTTRLKEVYNSIEEAEGIVVIFPGQTVRGLRSPCLLITKTPHLRDSETRDSVLDKIEQVSTGHSAEVEKGNVYFPQLSWKRNRTSRFQIPLDHVVDRLKHPQVNEMEQADINGGNTRSIRQHQRTQPLTRSLLLNEPE</sequence>
<gene>
    <name evidence="2" type="ORF">CERSUDRAFT_73094</name>
</gene>
<organism evidence="2 3">
    <name type="scientific">Ceriporiopsis subvermispora (strain B)</name>
    <name type="common">White-rot fungus</name>
    <name type="synonym">Gelatoporia subvermispora</name>
    <dbReference type="NCBI Taxonomy" id="914234"/>
    <lineage>
        <taxon>Eukaryota</taxon>
        <taxon>Fungi</taxon>
        <taxon>Dikarya</taxon>
        <taxon>Basidiomycota</taxon>
        <taxon>Agaricomycotina</taxon>
        <taxon>Agaricomycetes</taxon>
        <taxon>Polyporales</taxon>
        <taxon>Gelatoporiaceae</taxon>
        <taxon>Gelatoporia</taxon>
    </lineage>
</organism>
<evidence type="ECO:0000313" key="3">
    <source>
        <dbReference type="Proteomes" id="UP000016930"/>
    </source>
</evidence>